<feature type="binding site" evidence="5">
    <location>
        <begin position="77"/>
        <end position="79"/>
    </location>
    <ligand>
        <name>substrate</name>
    </ligand>
</feature>
<dbReference type="SUPFAM" id="SSF51283">
    <property type="entry name" value="dUTPase-like"/>
    <property type="match status" value="1"/>
</dbReference>
<comment type="cofactor">
    <cofactor evidence="5">
        <name>Mg(2+)</name>
        <dbReference type="ChEBI" id="CHEBI:18420"/>
    </cofactor>
</comment>
<dbReference type="CDD" id="cd07557">
    <property type="entry name" value="trimeric_dUTPase"/>
    <property type="match status" value="1"/>
</dbReference>
<proteinExistence type="inferred from homology"/>
<keyword evidence="5" id="KW-0479">Metal-binding</keyword>
<comment type="catalytic activity">
    <reaction evidence="4 5">
        <text>dUTP + H2O = dUMP + diphosphate + H(+)</text>
        <dbReference type="Rhea" id="RHEA:10248"/>
        <dbReference type="ChEBI" id="CHEBI:15377"/>
        <dbReference type="ChEBI" id="CHEBI:15378"/>
        <dbReference type="ChEBI" id="CHEBI:33019"/>
        <dbReference type="ChEBI" id="CHEBI:61555"/>
        <dbReference type="ChEBI" id="CHEBI:246422"/>
        <dbReference type="EC" id="3.6.1.23"/>
    </reaction>
</comment>
<gene>
    <name evidence="5" type="primary">dut</name>
    <name evidence="7" type="ORF">HNQ72_002825</name>
</gene>
<dbReference type="InterPro" id="IPR036157">
    <property type="entry name" value="dUTPase-like_sf"/>
</dbReference>
<comment type="similarity">
    <text evidence="1 5">Belongs to the dUTPase family.</text>
</comment>
<feature type="binding site" evidence="5">
    <location>
        <begin position="94"/>
        <end position="96"/>
    </location>
    <ligand>
        <name>substrate</name>
    </ligand>
</feature>
<dbReference type="EMBL" id="JACHEG010000002">
    <property type="protein sequence ID" value="MBB6163007.1"/>
    <property type="molecule type" value="Genomic_DNA"/>
</dbReference>
<keyword evidence="3 5" id="KW-0546">Nucleotide metabolism</keyword>
<dbReference type="Pfam" id="PF00692">
    <property type="entry name" value="dUTPase"/>
    <property type="match status" value="1"/>
</dbReference>
<reference evidence="7 8" key="1">
    <citation type="submission" date="2020-08" db="EMBL/GenBank/DDBJ databases">
        <title>Genomic Encyclopedia of Type Strains, Phase IV (KMG-IV): sequencing the most valuable type-strain genomes for metagenomic binning, comparative biology and taxonomic classification.</title>
        <authorList>
            <person name="Goeker M."/>
        </authorList>
    </citation>
    <scope>NUCLEOTIDE SEQUENCE [LARGE SCALE GENOMIC DNA]</scope>
    <source>
        <strain evidence="7 8">DSM 100734</strain>
    </source>
</reference>
<dbReference type="Gene3D" id="2.70.40.10">
    <property type="match status" value="1"/>
</dbReference>
<dbReference type="InterPro" id="IPR033704">
    <property type="entry name" value="dUTPase_trimeric"/>
</dbReference>
<evidence type="ECO:0000256" key="4">
    <source>
        <dbReference type="ARBA" id="ARBA00047686"/>
    </source>
</evidence>
<dbReference type="EC" id="3.6.1.23" evidence="5"/>
<protein>
    <recommendedName>
        <fullName evidence="5">Deoxyuridine 5'-triphosphate nucleotidohydrolase</fullName>
        <shortName evidence="5">dUTPase</shortName>
        <ecNumber evidence="5">3.6.1.23</ecNumber>
    </recommendedName>
    <alternativeName>
        <fullName evidence="5">dUTP pyrophosphatase</fullName>
    </alternativeName>
</protein>
<comment type="pathway">
    <text evidence="5">Pyrimidine metabolism; dUMP biosynthesis; dUMP from dCTP (dUTP route): step 2/2.</text>
</comment>
<comment type="caution">
    <text evidence="7">The sequence shown here is derived from an EMBL/GenBank/DDBJ whole genome shotgun (WGS) entry which is preliminary data.</text>
</comment>
<evidence type="ECO:0000256" key="2">
    <source>
        <dbReference type="ARBA" id="ARBA00022801"/>
    </source>
</evidence>
<dbReference type="HAMAP" id="MF_00116">
    <property type="entry name" value="dUTPase_bact"/>
    <property type="match status" value="1"/>
</dbReference>
<keyword evidence="2 5" id="KW-0378">Hydrolase</keyword>
<keyword evidence="5" id="KW-0460">Magnesium</keyword>
<keyword evidence="8" id="KW-1185">Reference proteome</keyword>
<feature type="domain" description="dUTPase-like" evidence="6">
    <location>
        <begin position="24"/>
        <end position="156"/>
    </location>
</feature>
<dbReference type="InterPro" id="IPR029054">
    <property type="entry name" value="dUTPase-like"/>
</dbReference>
<dbReference type="PANTHER" id="PTHR11241:SF0">
    <property type="entry name" value="DEOXYURIDINE 5'-TRIPHOSPHATE NUCLEOTIDOHYDROLASE"/>
    <property type="match status" value="1"/>
</dbReference>
<name>A0A7W9Y6S8_9HYPH</name>
<sequence length="157" mass="16632">MMNAHTPSSPKLNLVRLPNGDGLDLPSYETTGAAGMDLRAAVAENEPMTLAPGKRALVPTGFIFEVPPGFEAQIRPRSGLAFKNGITCLNTPGTIDSDYRGEVKVLLINLGEDDFVITRSMRIAQMVIAPVTQVQVAEISETTETVRGTGGFGSTGV</sequence>
<feature type="binding site" evidence="5">
    <location>
        <position position="90"/>
    </location>
    <ligand>
        <name>substrate</name>
    </ligand>
</feature>
<dbReference type="AlphaFoldDB" id="A0A7W9Y6S8"/>
<evidence type="ECO:0000259" key="6">
    <source>
        <dbReference type="Pfam" id="PF00692"/>
    </source>
</evidence>
<evidence type="ECO:0000313" key="8">
    <source>
        <dbReference type="Proteomes" id="UP000547879"/>
    </source>
</evidence>
<dbReference type="Proteomes" id="UP000547879">
    <property type="component" value="Unassembled WGS sequence"/>
</dbReference>
<organism evidence="7 8">
    <name type="scientific">Rhizobium wenxiniae</name>
    <dbReference type="NCBI Taxonomy" id="1737357"/>
    <lineage>
        <taxon>Bacteria</taxon>
        <taxon>Pseudomonadati</taxon>
        <taxon>Pseudomonadota</taxon>
        <taxon>Alphaproteobacteria</taxon>
        <taxon>Hyphomicrobiales</taxon>
        <taxon>Rhizobiaceae</taxon>
        <taxon>Rhizobium/Agrobacterium group</taxon>
        <taxon>Rhizobium</taxon>
    </lineage>
</organism>
<comment type="caution">
    <text evidence="5">Lacks conserved residue(s) required for the propagation of feature annotation.</text>
</comment>
<dbReference type="InterPro" id="IPR008181">
    <property type="entry name" value="dUTPase"/>
</dbReference>
<evidence type="ECO:0000256" key="1">
    <source>
        <dbReference type="ARBA" id="ARBA00006581"/>
    </source>
</evidence>
<dbReference type="NCBIfam" id="TIGR00576">
    <property type="entry name" value="dut"/>
    <property type="match status" value="1"/>
</dbReference>
<dbReference type="NCBIfam" id="NF001862">
    <property type="entry name" value="PRK00601.1"/>
    <property type="match status" value="1"/>
</dbReference>
<evidence type="ECO:0000256" key="3">
    <source>
        <dbReference type="ARBA" id="ARBA00023080"/>
    </source>
</evidence>
<dbReference type="GO" id="GO:0004170">
    <property type="term" value="F:dUTP diphosphatase activity"/>
    <property type="evidence" value="ECO:0007669"/>
    <property type="project" value="UniProtKB-UniRule"/>
</dbReference>
<comment type="function">
    <text evidence="5">This enzyme is involved in nucleotide metabolism: it produces dUMP, the immediate precursor of thymidine nucleotides and it decreases the intracellular concentration of dUTP so that uracil cannot be incorporated into DNA.</text>
</comment>
<dbReference type="GO" id="GO:0000287">
    <property type="term" value="F:magnesium ion binding"/>
    <property type="evidence" value="ECO:0007669"/>
    <property type="project" value="UniProtKB-UniRule"/>
</dbReference>
<evidence type="ECO:0000313" key="7">
    <source>
        <dbReference type="EMBL" id="MBB6163007.1"/>
    </source>
</evidence>
<dbReference type="PANTHER" id="PTHR11241">
    <property type="entry name" value="DEOXYURIDINE 5'-TRIPHOSPHATE NUCLEOTIDOHYDROLASE"/>
    <property type="match status" value="1"/>
</dbReference>
<accession>A0A7W9Y6S8</accession>
<evidence type="ECO:0000256" key="5">
    <source>
        <dbReference type="HAMAP-Rule" id="MF_00116"/>
    </source>
</evidence>
<dbReference type="GO" id="GO:0006226">
    <property type="term" value="P:dUMP biosynthetic process"/>
    <property type="evidence" value="ECO:0007669"/>
    <property type="project" value="UniProtKB-UniRule"/>
</dbReference>
<dbReference type="GO" id="GO:0046081">
    <property type="term" value="P:dUTP catabolic process"/>
    <property type="evidence" value="ECO:0007669"/>
    <property type="project" value="InterPro"/>
</dbReference>
<dbReference type="UniPathway" id="UPA00610">
    <property type="reaction ID" value="UER00666"/>
</dbReference>